<feature type="domain" description="Trafficking protein particle complex subunit 13 N-terminal" evidence="2">
    <location>
        <begin position="91"/>
        <end position="208"/>
    </location>
</feature>
<feature type="non-terminal residue" evidence="4">
    <location>
        <position position="459"/>
    </location>
</feature>
<dbReference type="EMBL" id="JABANM010008181">
    <property type="protein sequence ID" value="KAF4743043.1"/>
    <property type="molecule type" value="Genomic_DNA"/>
</dbReference>
<name>A0A7J6TD36_PEROL</name>
<dbReference type="Proteomes" id="UP000574390">
    <property type="component" value="Unassembled WGS sequence"/>
</dbReference>
<proteinExistence type="inferred from homology"/>
<evidence type="ECO:0000313" key="4">
    <source>
        <dbReference type="EMBL" id="KAF4743043.1"/>
    </source>
</evidence>
<reference evidence="4 5" key="1">
    <citation type="submission" date="2020-04" db="EMBL/GenBank/DDBJ databases">
        <title>Perkinsus olseni comparative genomics.</title>
        <authorList>
            <person name="Bogema D.R."/>
        </authorList>
    </citation>
    <scope>NUCLEOTIDE SEQUENCE [LARGE SCALE GENOMIC DNA]</scope>
    <source>
        <strain evidence="4">ATCC PRA-205</strain>
    </source>
</reference>
<gene>
    <name evidence="4" type="ORF">FOZ62_019996</name>
</gene>
<dbReference type="InterPro" id="IPR055427">
    <property type="entry name" value="TRAPPC13_N"/>
</dbReference>
<evidence type="ECO:0000313" key="5">
    <source>
        <dbReference type="Proteomes" id="UP000574390"/>
    </source>
</evidence>
<dbReference type="PANTHER" id="PTHR13134">
    <property type="entry name" value="TRAFFICKING PROTEIN PARTICLE COMPLEX SUBUNIT 13"/>
    <property type="match status" value="1"/>
</dbReference>
<evidence type="ECO:0000259" key="2">
    <source>
        <dbReference type="Pfam" id="PF06159"/>
    </source>
</evidence>
<dbReference type="Pfam" id="PF23643">
    <property type="entry name" value="TRAPPC13_C"/>
    <property type="match status" value="1"/>
</dbReference>
<dbReference type="PANTHER" id="PTHR13134:SF3">
    <property type="entry name" value="TRAFFICKING PROTEIN PARTICLE COMPLEX SUBUNIT 13"/>
    <property type="match status" value="1"/>
</dbReference>
<dbReference type="Pfam" id="PF06159">
    <property type="entry name" value="TRAPPC13_N"/>
    <property type="match status" value="1"/>
</dbReference>
<comment type="similarity">
    <text evidence="1">Belongs to the TRAPPC13 family.</text>
</comment>
<feature type="domain" description="Trafficking protein particle complex subunit 13 C-terminal" evidence="3">
    <location>
        <begin position="363"/>
        <end position="454"/>
    </location>
</feature>
<evidence type="ECO:0000256" key="1">
    <source>
        <dbReference type="ARBA" id="ARBA00010785"/>
    </source>
</evidence>
<dbReference type="GO" id="GO:1990072">
    <property type="term" value="C:TRAPPIII protein complex"/>
    <property type="evidence" value="ECO:0007669"/>
    <property type="project" value="TreeGrafter"/>
</dbReference>
<dbReference type="InterPro" id="IPR010378">
    <property type="entry name" value="TRAPPC13"/>
</dbReference>
<sequence length="459" mass="50007">CIRDIWKVMQDCCEPLQPITDRAEQCRNRSSSEVYCLTLSETSTTTILEGLTTSLPDGLDTNTTFSTTKGVQLITVPADCHNPLLGVESSRRLEGASLKLPREVSDMFVGEAFEGYITVAVDSPNISTLYNVNLSCPAVGEESISLVDTTDHPLRVLAKECPVEQVVTTRGKFSLSVPSIHILQVQITYTLSPDRETLYFKRSYKFPVVAPLVVHHEVVQLDTRLLCNVTVTNTHPTANIAIFDAEVEPIPGFLSQPVGETRSTHVLAPKEASAAEYVFQLSPRGSSVDINYVRQLASYGVFKYQWRCPQLGSASDSLLGVQQQLDVRPLQQQDLDLRLQASSYDAAVSSNVSGLPEGVLAATVEKPFSIQVEVVNNSERDVAVAIHYDVDALGEVQIAGATEQTLGTIQAFSSLPFTLSLFPFAPGIFTLGSGMSLRDKETDAKYQASPFAQLVCLPA</sequence>
<protein>
    <submittedName>
        <fullName evidence="4">Uncharacterized protein</fullName>
    </submittedName>
</protein>
<accession>A0A7J6TD36</accession>
<organism evidence="4 5">
    <name type="scientific">Perkinsus olseni</name>
    <name type="common">Perkinsus atlanticus</name>
    <dbReference type="NCBI Taxonomy" id="32597"/>
    <lineage>
        <taxon>Eukaryota</taxon>
        <taxon>Sar</taxon>
        <taxon>Alveolata</taxon>
        <taxon>Perkinsozoa</taxon>
        <taxon>Perkinsea</taxon>
        <taxon>Perkinsida</taxon>
        <taxon>Perkinsidae</taxon>
        <taxon>Perkinsus</taxon>
    </lineage>
</organism>
<dbReference type="InterPro" id="IPR055428">
    <property type="entry name" value="TRAPPC13_C"/>
</dbReference>
<dbReference type="AlphaFoldDB" id="A0A7J6TD36"/>
<evidence type="ECO:0000259" key="3">
    <source>
        <dbReference type="Pfam" id="PF23643"/>
    </source>
</evidence>
<comment type="caution">
    <text evidence="4">The sequence shown here is derived from an EMBL/GenBank/DDBJ whole genome shotgun (WGS) entry which is preliminary data.</text>
</comment>